<name>A0A3C1KNR6_9GAMM</name>
<keyword evidence="1" id="KW-0378">Hydrolase</keyword>
<gene>
    <name evidence="1" type="ORF">DCP75_11590</name>
</gene>
<proteinExistence type="predicted"/>
<dbReference type="Proteomes" id="UP000259273">
    <property type="component" value="Unassembled WGS sequence"/>
</dbReference>
<dbReference type="InterPro" id="IPR012338">
    <property type="entry name" value="Beta-lactam/transpept-like"/>
</dbReference>
<evidence type="ECO:0000313" key="2">
    <source>
        <dbReference type="Proteomes" id="UP000259273"/>
    </source>
</evidence>
<protein>
    <submittedName>
        <fullName evidence="1">Serine hydrolase</fullName>
    </submittedName>
</protein>
<feature type="non-terminal residue" evidence="1">
    <location>
        <position position="1"/>
    </location>
</feature>
<feature type="non-terminal residue" evidence="1">
    <location>
        <position position="67"/>
    </location>
</feature>
<reference evidence="1 2" key="1">
    <citation type="journal article" date="2018" name="Nat. Biotechnol.">
        <title>A standardized bacterial taxonomy based on genome phylogeny substantially revises the tree of life.</title>
        <authorList>
            <person name="Parks D.H."/>
            <person name="Chuvochina M."/>
            <person name="Waite D.W."/>
            <person name="Rinke C."/>
            <person name="Skarshewski A."/>
            <person name="Chaumeil P.A."/>
            <person name="Hugenholtz P."/>
        </authorList>
    </citation>
    <scope>NUCLEOTIDE SEQUENCE [LARGE SCALE GENOMIC DNA]</scope>
    <source>
        <strain evidence="1">UBA9158</strain>
    </source>
</reference>
<accession>A0A3C1KNR6</accession>
<dbReference type="GO" id="GO:0016787">
    <property type="term" value="F:hydrolase activity"/>
    <property type="evidence" value="ECO:0007669"/>
    <property type="project" value="UniProtKB-KW"/>
</dbReference>
<dbReference type="AlphaFoldDB" id="A0A3C1KNR6"/>
<dbReference type="EMBL" id="DMND01000154">
    <property type="protein sequence ID" value="HAN28340.1"/>
    <property type="molecule type" value="Genomic_DNA"/>
</dbReference>
<sequence length="67" mass="7488">NEPRYGYQLWLNDGGAALRWPDLPRSAFAMLGNRGQAVLMVPEQALVVVRLGWTAGEYPLSRKMGEL</sequence>
<comment type="caution">
    <text evidence="1">The sequence shown here is derived from an EMBL/GenBank/DDBJ whole genome shotgun (WGS) entry which is preliminary data.</text>
</comment>
<dbReference type="SUPFAM" id="SSF56601">
    <property type="entry name" value="beta-lactamase/transpeptidase-like"/>
    <property type="match status" value="1"/>
</dbReference>
<dbReference type="Gene3D" id="3.40.710.10">
    <property type="entry name" value="DD-peptidase/beta-lactamase superfamily"/>
    <property type="match status" value="1"/>
</dbReference>
<organism evidence="1 2">
    <name type="scientific">Haliea salexigens</name>
    <dbReference type="NCBI Taxonomy" id="287487"/>
    <lineage>
        <taxon>Bacteria</taxon>
        <taxon>Pseudomonadati</taxon>
        <taxon>Pseudomonadota</taxon>
        <taxon>Gammaproteobacteria</taxon>
        <taxon>Cellvibrionales</taxon>
        <taxon>Halieaceae</taxon>
        <taxon>Haliea</taxon>
    </lineage>
</organism>
<evidence type="ECO:0000313" key="1">
    <source>
        <dbReference type="EMBL" id="HAN28340.1"/>
    </source>
</evidence>